<dbReference type="InterPro" id="IPR037217">
    <property type="entry name" value="Trp/Indoleamine_2_3_dOase-like"/>
</dbReference>
<dbReference type="RefSeq" id="WP_345536792.1">
    <property type="nucleotide sequence ID" value="NZ_BAABGJ010000011.1"/>
</dbReference>
<evidence type="ECO:0000256" key="1">
    <source>
        <dbReference type="ARBA" id="ARBA00022723"/>
    </source>
</evidence>
<dbReference type="Pfam" id="PF01231">
    <property type="entry name" value="IDO"/>
    <property type="match status" value="1"/>
</dbReference>
<dbReference type="Gene3D" id="1.20.58.480">
    <property type="match status" value="1"/>
</dbReference>
<protein>
    <recommendedName>
        <fullName evidence="6">Indoleamine 2,3-dioxygenase</fullName>
    </recommendedName>
</protein>
<sequence length="396" mass="43980">MTDTLDPLRSYDMDPQTGFMPHWEPLERFDPAFEAWDELASQLGHWIRNRRIRERIQALPLLDWRLLHGRPERERAITLLCVFANAYVWGLDEPALRLPATLAVPLCGLCDAMGRQPIVHYAGMQLYNFRRIDKSRPLSADNAELLVQFLGGVDETWFYIANLDLELGAAPVLVAAHGAVDAAAREDEGRLGAHLAAIAQGMPAIHAALERQREWTDPHVFFHRVRPYVQGWPAPGVVYEGVSDQPRALVGGSAGQSSVIQSLDAVLGIEHPKPSTGTYLRLLRDYMPPAHRRFVDDCERLSRVRSFVACSADAALREAYNAAVESVTRFRTLHVRLAHDYVAKPSGHDADTKGTGGTAFVEFLRDTRRETIDAQVPSTPPGAASVSPPDPPVHLD</sequence>
<dbReference type="PROSITE" id="PS00876">
    <property type="entry name" value="IDO_1"/>
    <property type="match status" value="1"/>
</dbReference>
<keyword evidence="5" id="KW-1185">Reference proteome</keyword>
<feature type="region of interest" description="Disordered" evidence="3">
    <location>
        <begin position="370"/>
        <end position="396"/>
    </location>
</feature>
<dbReference type="PANTHER" id="PTHR28657">
    <property type="entry name" value="INDOLEAMINE 2,3-DIOXYGENASE"/>
    <property type="match status" value="1"/>
</dbReference>
<organism evidence="4 5">
    <name type="scientific">Variovorax defluvii</name>
    <dbReference type="NCBI Taxonomy" id="913761"/>
    <lineage>
        <taxon>Bacteria</taxon>
        <taxon>Pseudomonadati</taxon>
        <taxon>Pseudomonadota</taxon>
        <taxon>Betaproteobacteria</taxon>
        <taxon>Burkholderiales</taxon>
        <taxon>Comamonadaceae</taxon>
        <taxon>Variovorax</taxon>
    </lineage>
</organism>
<evidence type="ECO:0008006" key="6">
    <source>
        <dbReference type="Google" id="ProtNLM"/>
    </source>
</evidence>
<comment type="caution">
    <text evidence="4">The sequence shown here is derived from an EMBL/GenBank/DDBJ whole genome shotgun (WGS) entry which is preliminary data.</text>
</comment>
<accession>A0ABP8HAP3</accession>
<evidence type="ECO:0000313" key="5">
    <source>
        <dbReference type="Proteomes" id="UP001500975"/>
    </source>
</evidence>
<dbReference type="SUPFAM" id="SSF140959">
    <property type="entry name" value="Indolic compounds 2,3-dioxygenase-like"/>
    <property type="match status" value="1"/>
</dbReference>
<dbReference type="InterPro" id="IPR000898">
    <property type="entry name" value="Indolamine_dOase"/>
</dbReference>
<dbReference type="PANTHER" id="PTHR28657:SF5">
    <property type="entry name" value="INDOLEAMINE 2,3-DIOXYGENASE"/>
    <property type="match status" value="1"/>
</dbReference>
<evidence type="ECO:0000313" key="4">
    <source>
        <dbReference type="EMBL" id="GAA4336505.1"/>
    </source>
</evidence>
<dbReference type="Proteomes" id="UP001500975">
    <property type="component" value="Unassembled WGS sequence"/>
</dbReference>
<gene>
    <name evidence="4" type="ORF">GCM10023165_13820</name>
</gene>
<name>A0ABP8HAP3_9BURK</name>
<evidence type="ECO:0000256" key="3">
    <source>
        <dbReference type="SAM" id="MobiDB-lite"/>
    </source>
</evidence>
<dbReference type="EMBL" id="BAABGJ010000011">
    <property type="protein sequence ID" value="GAA4336505.1"/>
    <property type="molecule type" value="Genomic_DNA"/>
</dbReference>
<keyword evidence="1" id="KW-0479">Metal-binding</keyword>
<keyword evidence="2" id="KW-0408">Iron</keyword>
<proteinExistence type="predicted"/>
<reference evidence="5" key="1">
    <citation type="journal article" date="2019" name="Int. J. Syst. Evol. Microbiol.">
        <title>The Global Catalogue of Microorganisms (GCM) 10K type strain sequencing project: providing services to taxonomists for standard genome sequencing and annotation.</title>
        <authorList>
            <consortium name="The Broad Institute Genomics Platform"/>
            <consortium name="The Broad Institute Genome Sequencing Center for Infectious Disease"/>
            <person name="Wu L."/>
            <person name="Ma J."/>
        </authorList>
    </citation>
    <scope>NUCLEOTIDE SEQUENCE [LARGE SCALE GENOMIC DNA]</scope>
    <source>
        <strain evidence="5">JCM 17804</strain>
    </source>
</reference>
<evidence type="ECO:0000256" key="2">
    <source>
        <dbReference type="ARBA" id="ARBA00023004"/>
    </source>
</evidence>